<evidence type="ECO:0000313" key="2">
    <source>
        <dbReference type="Proteomes" id="UP000241167"/>
    </source>
</evidence>
<proteinExistence type="predicted"/>
<keyword evidence="2" id="KW-1185">Reference proteome</keyword>
<gene>
    <name evidence="1" type="ORF">C7I55_18585</name>
</gene>
<organism evidence="1 2">
    <name type="scientific">Allosphingosinicella deserti</name>
    <dbReference type="NCBI Taxonomy" id="2116704"/>
    <lineage>
        <taxon>Bacteria</taxon>
        <taxon>Pseudomonadati</taxon>
        <taxon>Pseudomonadota</taxon>
        <taxon>Alphaproteobacteria</taxon>
        <taxon>Sphingomonadales</taxon>
        <taxon>Sphingomonadaceae</taxon>
        <taxon>Allosphingosinicella</taxon>
    </lineage>
</organism>
<dbReference type="EMBL" id="PXYI01000006">
    <property type="protein sequence ID" value="PSJ38446.1"/>
    <property type="molecule type" value="Genomic_DNA"/>
</dbReference>
<reference evidence="1 2" key="1">
    <citation type="submission" date="2018-03" db="EMBL/GenBank/DDBJ databases">
        <title>The draft genome of Sphingosinicella sp. GL-C-18.</title>
        <authorList>
            <person name="Liu L."/>
            <person name="Li L."/>
            <person name="Liang L."/>
            <person name="Zhang X."/>
            <person name="Wang T."/>
        </authorList>
    </citation>
    <scope>NUCLEOTIDE SEQUENCE [LARGE SCALE GENOMIC DNA]</scope>
    <source>
        <strain evidence="1 2">GL-C-18</strain>
    </source>
</reference>
<evidence type="ECO:0000313" key="1">
    <source>
        <dbReference type="EMBL" id="PSJ38446.1"/>
    </source>
</evidence>
<sequence>MARAIPHRNKPPQDTSAGCFTLAEADRARATGMNTAHGRDKYSSSAAAWTSRAELLARLETGSARTMGVLECA</sequence>
<comment type="caution">
    <text evidence="1">The sequence shown here is derived from an EMBL/GenBank/DDBJ whole genome shotgun (WGS) entry which is preliminary data.</text>
</comment>
<dbReference type="AlphaFoldDB" id="A0A2P7QKH1"/>
<dbReference type="Proteomes" id="UP000241167">
    <property type="component" value="Unassembled WGS sequence"/>
</dbReference>
<accession>A0A2P7QKH1</accession>
<name>A0A2P7QKH1_9SPHN</name>
<protein>
    <submittedName>
        <fullName evidence="1">Uncharacterized protein</fullName>
    </submittedName>
</protein>